<dbReference type="InterPro" id="IPR009742">
    <property type="entry name" value="Curlin_rpt"/>
</dbReference>
<accession>A0A1G7GNB5</accession>
<dbReference type="Proteomes" id="UP000199321">
    <property type="component" value="Unassembled WGS sequence"/>
</dbReference>
<feature type="region of interest" description="Disordered" evidence="3">
    <location>
        <begin position="207"/>
        <end position="226"/>
    </location>
</feature>
<organism evidence="5 6">
    <name type="scientific">Ulvibacter litoralis</name>
    <dbReference type="NCBI Taxonomy" id="227084"/>
    <lineage>
        <taxon>Bacteria</taxon>
        <taxon>Pseudomonadati</taxon>
        <taxon>Bacteroidota</taxon>
        <taxon>Flavobacteriia</taxon>
        <taxon>Flavobacteriales</taxon>
        <taxon>Flavobacteriaceae</taxon>
        <taxon>Ulvibacter</taxon>
    </lineage>
</organism>
<evidence type="ECO:0000313" key="5">
    <source>
        <dbReference type="EMBL" id="SDE89658.1"/>
    </source>
</evidence>
<dbReference type="OrthoDB" id="827845at2"/>
<dbReference type="RefSeq" id="WP_093144343.1">
    <property type="nucleotide sequence ID" value="NZ_BMWO01000003.1"/>
</dbReference>
<evidence type="ECO:0000256" key="4">
    <source>
        <dbReference type="SAM" id="SignalP"/>
    </source>
</evidence>
<evidence type="ECO:0000256" key="3">
    <source>
        <dbReference type="SAM" id="MobiDB-lite"/>
    </source>
</evidence>
<dbReference type="STRING" id="227084.SAMN05421855_103246"/>
<dbReference type="GO" id="GO:0007155">
    <property type="term" value="P:cell adhesion"/>
    <property type="evidence" value="ECO:0007669"/>
    <property type="project" value="InterPro"/>
</dbReference>
<feature type="compositionally biased region" description="Polar residues" evidence="3">
    <location>
        <begin position="211"/>
        <end position="226"/>
    </location>
</feature>
<reference evidence="5 6" key="1">
    <citation type="submission" date="2016-10" db="EMBL/GenBank/DDBJ databases">
        <authorList>
            <person name="de Groot N.N."/>
        </authorList>
    </citation>
    <scope>NUCLEOTIDE SEQUENCE [LARGE SCALE GENOMIC DNA]</scope>
    <source>
        <strain evidence="5 6">DSM 16195</strain>
    </source>
</reference>
<evidence type="ECO:0000256" key="2">
    <source>
        <dbReference type="ARBA" id="ARBA00022729"/>
    </source>
</evidence>
<proteinExistence type="inferred from homology"/>
<feature type="region of interest" description="Disordered" evidence="3">
    <location>
        <begin position="152"/>
        <end position="181"/>
    </location>
</feature>
<gene>
    <name evidence="5" type="ORF">SAMN05421855_103246</name>
</gene>
<feature type="chain" id="PRO_5011706826" evidence="4">
    <location>
        <begin position="20"/>
        <end position="298"/>
    </location>
</feature>
<comment type="similarity">
    <text evidence="1">Belongs to the CsgA/CsgB family.</text>
</comment>
<dbReference type="Pfam" id="PF07012">
    <property type="entry name" value="Curlin_rpt"/>
    <property type="match status" value="1"/>
</dbReference>
<sequence length="298" mass="30609">MKKVIFTAVALTMTIVGSAQNVSEVDQSGTNNADVNQTSTGMFVNMSDVDQNGASNDAQVNQVGNNNSIVNQMGTSNMADINQVGGNGTSIYGNTNYSTANQNGVGNVIDVDQISTGHPASADVSIVNQDNAASAGDGNYARILQGGWNNQSLANQNNDDNSVFIDQTGGHNQSISNQTSDGGIASVGAGFEQESTVKQRGRWNLSDVAQDGSNNDSSVDQSTTASWGTAGPISNVAMIDQNGYSNSSMLVQGDSLAGADGNNTMTVMQTNVSITGPGNVSMGNQMGGNTANVTQTNL</sequence>
<protein>
    <submittedName>
        <fullName evidence="5">Curlin associated repeat-containing protein</fullName>
    </submittedName>
</protein>
<name>A0A1G7GNB5_9FLAO</name>
<evidence type="ECO:0000256" key="1">
    <source>
        <dbReference type="ARBA" id="ARBA00009766"/>
    </source>
</evidence>
<dbReference type="AlphaFoldDB" id="A0A1G7GNB5"/>
<feature type="signal peptide" evidence="4">
    <location>
        <begin position="1"/>
        <end position="19"/>
    </location>
</feature>
<dbReference type="EMBL" id="FNBA01000003">
    <property type="protein sequence ID" value="SDE89658.1"/>
    <property type="molecule type" value="Genomic_DNA"/>
</dbReference>
<dbReference type="GO" id="GO:0009289">
    <property type="term" value="C:pilus"/>
    <property type="evidence" value="ECO:0007669"/>
    <property type="project" value="InterPro"/>
</dbReference>
<keyword evidence="6" id="KW-1185">Reference proteome</keyword>
<keyword evidence="2 4" id="KW-0732">Signal</keyword>
<evidence type="ECO:0000313" key="6">
    <source>
        <dbReference type="Proteomes" id="UP000199321"/>
    </source>
</evidence>